<dbReference type="EMBL" id="MT144635">
    <property type="protein sequence ID" value="QJH95969.1"/>
    <property type="molecule type" value="Genomic_DNA"/>
</dbReference>
<accession>A0A6H1ZGT6</accession>
<proteinExistence type="predicted"/>
<evidence type="ECO:0000313" key="2">
    <source>
        <dbReference type="EMBL" id="QJH95969.1"/>
    </source>
</evidence>
<protein>
    <recommendedName>
        <fullName evidence="3">Tail protein</fullName>
    </recommendedName>
</protein>
<sequence>MGQITKRIQVGGSNEMLADFRNPQFPFLKGVFIVTHRYVVGTDFTSGDSLLIQLDGAQSVLFAAVKTPTNSFLTITEAALTAPRQGVSLATGTSTTDIEVFAIYTI</sequence>
<evidence type="ECO:0008006" key="3">
    <source>
        <dbReference type="Google" id="ProtNLM"/>
    </source>
</evidence>
<name>A0A6H1ZGT6_9ZZZZ</name>
<evidence type="ECO:0000313" key="1">
    <source>
        <dbReference type="EMBL" id="QJA46485.1"/>
    </source>
</evidence>
<dbReference type="AlphaFoldDB" id="A0A6H1ZGT6"/>
<dbReference type="EMBL" id="MT144012">
    <property type="protein sequence ID" value="QJA46485.1"/>
    <property type="molecule type" value="Genomic_DNA"/>
</dbReference>
<gene>
    <name evidence="1" type="ORF">TM448A00443_0012</name>
    <name evidence="2" type="ORF">TM448B00565_0009</name>
</gene>
<organism evidence="1">
    <name type="scientific">viral metagenome</name>
    <dbReference type="NCBI Taxonomy" id="1070528"/>
    <lineage>
        <taxon>unclassified sequences</taxon>
        <taxon>metagenomes</taxon>
        <taxon>organismal metagenomes</taxon>
    </lineage>
</organism>
<reference evidence="1" key="1">
    <citation type="submission" date="2020-03" db="EMBL/GenBank/DDBJ databases">
        <title>The deep terrestrial virosphere.</title>
        <authorList>
            <person name="Holmfeldt K."/>
            <person name="Nilsson E."/>
            <person name="Simone D."/>
            <person name="Lopez-Fernandez M."/>
            <person name="Wu X."/>
            <person name="de Brujin I."/>
            <person name="Lundin D."/>
            <person name="Andersson A."/>
            <person name="Bertilsson S."/>
            <person name="Dopson M."/>
        </authorList>
    </citation>
    <scope>NUCLEOTIDE SEQUENCE</scope>
    <source>
        <strain evidence="1">TM448A00443</strain>
        <strain evidence="2">TM448B00565</strain>
    </source>
</reference>